<dbReference type="InterPro" id="IPR009367">
    <property type="entry name" value="Elm1-like"/>
</dbReference>
<organism evidence="1 2">
    <name type="scientific">Poseidonibacter ostreae</name>
    <dbReference type="NCBI Taxonomy" id="2654171"/>
    <lineage>
        <taxon>Bacteria</taxon>
        <taxon>Pseudomonadati</taxon>
        <taxon>Campylobacterota</taxon>
        <taxon>Epsilonproteobacteria</taxon>
        <taxon>Campylobacterales</taxon>
        <taxon>Arcobacteraceae</taxon>
        <taxon>Poseidonibacter</taxon>
    </lineage>
</organism>
<evidence type="ECO:0000313" key="1">
    <source>
        <dbReference type="EMBL" id="KAB7890407.1"/>
    </source>
</evidence>
<reference evidence="1 2" key="1">
    <citation type="submission" date="2019-10" db="EMBL/GenBank/DDBJ databases">
        <title>Poseidonibacter ostreae sp. nov., isolated from the gut of the Ostrea denselamellosa.</title>
        <authorList>
            <person name="Choi A."/>
        </authorList>
    </citation>
    <scope>NUCLEOTIDE SEQUENCE [LARGE SCALE GENOMIC DNA]</scope>
    <source>
        <strain evidence="1 2">SJOD-M-5</strain>
    </source>
</reference>
<evidence type="ECO:0000313" key="2">
    <source>
        <dbReference type="Proteomes" id="UP000461010"/>
    </source>
</evidence>
<comment type="caution">
    <text evidence="1">The sequence shown here is derived from an EMBL/GenBank/DDBJ whole genome shotgun (WGS) entry which is preliminary data.</text>
</comment>
<evidence type="ECO:0008006" key="3">
    <source>
        <dbReference type="Google" id="ProtNLM"/>
    </source>
</evidence>
<dbReference type="Pfam" id="PF06258">
    <property type="entry name" value="Mito_fiss_Elm1"/>
    <property type="match status" value="1"/>
</dbReference>
<accession>A0ABQ6VKK1</accession>
<dbReference type="Proteomes" id="UP000461010">
    <property type="component" value="Unassembled WGS sequence"/>
</dbReference>
<sequence>MNILIIRDDKPGHYNQTEGLLVALKNIYPNSNIEFIEVEIKNKISRKFLKFLLNKFTFFFTNRFNLKYLSLFFKKYNLPLSKPDLIISTGGNTANLNVWLSKAYNSKNILNGALRGLKEELFFCITTVIDLGYKNQIILDVAPSIINEDSLKKKSEEFLKANIIDKKIIHYALLIGGDGSGYKYDEEFYNKLIYFVKKVSKEKNIKWLITTSRRTSLDIENKLEKELFDYCTYFVSFNKKEEKVLLSFLGLSKFIFVTEESASMISEAITSLKPVFTISNNLNTDNTNYNRILEKFENEKKIKRIFNLEKNDFDNKSFRIENLSEKLEKKLKMKLLI</sequence>
<proteinExistence type="predicted"/>
<protein>
    <recommendedName>
        <fullName evidence="3">Mitochondrial fission ELM1 family protein</fullName>
    </recommendedName>
</protein>
<keyword evidence="2" id="KW-1185">Reference proteome</keyword>
<dbReference type="RefSeq" id="WP_152190388.1">
    <property type="nucleotide sequence ID" value="NZ_WFKJ01000025.1"/>
</dbReference>
<name>A0ABQ6VKK1_9BACT</name>
<gene>
    <name evidence="1" type="ORF">GBG18_09085</name>
</gene>
<dbReference type="EMBL" id="WFKJ01000025">
    <property type="protein sequence ID" value="KAB7890407.1"/>
    <property type="molecule type" value="Genomic_DNA"/>
</dbReference>